<evidence type="ECO:0000256" key="1">
    <source>
        <dbReference type="ARBA" id="ARBA00023125"/>
    </source>
</evidence>
<evidence type="ECO:0000259" key="2">
    <source>
        <dbReference type="Pfam" id="PF00440"/>
    </source>
</evidence>
<protein>
    <submittedName>
        <fullName evidence="3">TetR/AcrR family transcriptional regulator</fullName>
    </submittedName>
</protein>
<evidence type="ECO:0000313" key="4">
    <source>
        <dbReference type="Proteomes" id="UP000733379"/>
    </source>
</evidence>
<dbReference type="InterPro" id="IPR009057">
    <property type="entry name" value="Homeodomain-like_sf"/>
</dbReference>
<proteinExistence type="predicted"/>
<dbReference type="Gene3D" id="1.10.357.10">
    <property type="entry name" value="Tetracycline Repressor, domain 2"/>
    <property type="match status" value="1"/>
</dbReference>
<comment type="caution">
    <text evidence="3">The sequence shown here is derived from an EMBL/GenBank/DDBJ whole genome shotgun (WGS) entry which is preliminary data.</text>
</comment>
<keyword evidence="1" id="KW-0238">DNA-binding</keyword>
<dbReference type="EMBL" id="JAHKNI010000020">
    <property type="protein sequence ID" value="MBU3067299.1"/>
    <property type="molecule type" value="Genomic_DNA"/>
</dbReference>
<organism evidence="3 4">
    <name type="scientific">Nocardia albiluteola</name>
    <dbReference type="NCBI Taxonomy" id="2842303"/>
    <lineage>
        <taxon>Bacteria</taxon>
        <taxon>Bacillati</taxon>
        <taxon>Actinomycetota</taxon>
        <taxon>Actinomycetes</taxon>
        <taxon>Mycobacteriales</taxon>
        <taxon>Nocardiaceae</taxon>
        <taxon>Nocardia</taxon>
    </lineage>
</organism>
<reference evidence="3 4" key="1">
    <citation type="submission" date="2021-06" db="EMBL/GenBank/DDBJ databases">
        <title>Actinomycetes sequencing.</title>
        <authorList>
            <person name="Shan Q."/>
        </authorList>
    </citation>
    <scope>NUCLEOTIDE SEQUENCE [LARGE SCALE GENOMIC DNA]</scope>
    <source>
        <strain evidence="3 4">NEAU-G5</strain>
    </source>
</reference>
<dbReference type="Pfam" id="PF00440">
    <property type="entry name" value="TetR_N"/>
    <property type="match status" value="1"/>
</dbReference>
<accession>A0ABS6BAJ1</accession>
<gene>
    <name evidence="3" type="ORF">KO481_37985</name>
</gene>
<dbReference type="InterPro" id="IPR001647">
    <property type="entry name" value="HTH_TetR"/>
</dbReference>
<keyword evidence="4" id="KW-1185">Reference proteome</keyword>
<name>A0ABS6BAJ1_9NOCA</name>
<dbReference type="RefSeq" id="WP_215923383.1">
    <property type="nucleotide sequence ID" value="NZ_JAHKNI010000020.1"/>
</dbReference>
<evidence type="ECO:0000313" key="3">
    <source>
        <dbReference type="EMBL" id="MBU3067299.1"/>
    </source>
</evidence>
<dbReference type="Proteomes" id="UP000733379">
    <property type="component" value="Unassembled WGS sequence"/>
</dbReference>
<feature type="domain" description="HTH tetR-type" evidence="2">
    <location>
        <begin position="13"/>
        <end position="58"/>
    </location>
</feature>
<sequence length="238" mass="25952">MPEGLSTRQLLSATALRMFAERGIDAVSMRELTAAAGQRNKSAAQYHYGSKEQLVREIFEQHTGAVNQRRWELLGDLGYDTRKLSVPELAEALILPLAELAQPPAGHYLRFLAQVSTPPWVYALTQADPGVTSSIQYVLSTLATRLDRISQQIVRTRLSLSMVLAVQALAGFEHAAPRDDPADRTRARLFSANLVDATVGILTAPVSENAAQLLPQLRGTPTDPGWLWPTLIDAASGN</sequence>
<dbReference type="SUPFAM" id="SSF46689">
    <property type="entry name" value="Homeodomain-like"/>
    <property type="match status" value="1"/>
</dbReference>